<evidence type="ECO:0000256" key="2">
    <source>
        <dbReference type="SAM" id="SignalP"/>
    </source>
</evidence>
<dbReference type="Pfam" id="PF02129">
    <property type="entry name" value="Peptidase_S15"/>
    <property type="match status" value="1"/>
</dbReference>
<name>A0ABW3C096_SPHXN</name>
<feature type="domain" description="Xaa-Pro dipeptidyl-peptidase C-terminal" evidence="3">
    <location>
        <begin position="332"/>
        <end position="584"/>
    </location>
</feature>
<dbReference type="NCBIfam" id="TIGR00976">
    <property type="entry name" value="CocE_NonD"/>
    <property type="match status" value="1"/>
</dbReference>
<dbReference type="RefSeq" id="WP_381487621.1">
    <property type="nucleotide sequence ID" value="NZ_JBHTIK010000002.1"/>
</dbReference>
<dbReference type="GO" id="GO:0016787">
    <property type="term" value="F:hydrolase activity"/>
    <property type="evidence" value="ECO:0007669"/>
    <property type="project" value="UniProtKB-KW"/>
</dbReference>
<dbReference type="Gene3D" id="2.60.120.260">
    <property type="entry name" value="Galactose-binding domain-like"/>
    <property type="match status" value="1"/>
</dbReference>
<protein>
    <submittedName>
        <fullName evidence="4">CocE/NonD family hydrolase</fullName>
    </submittedName>
</protein>
<dbReference type="SMART" id="SM00939">
    <property type="entry name" value="PepX_C"/>
    <property type="match status" value="1"/>
</dbReference>
<dbReference type="Pfam" id="PF08530">
    <property type="entry name" value="PepX_C"/>
    <property type="match status" value="1"/>
</dbReference>
<gene>
    <name evidence="4" type="ORF">ACFQ00_06005</name>
</gene>
<evidence type="ECO:0000313" key="5">
    <source>
        <dbReference type="Proteomes" id="UP001597124"/>
    </source>
</evidence>
<evidence type="ECO:0000313" key="4">
    <source>
        <dbReference type="EMBL" id="MFD0847873.1"/>
    </source>
</evidence>
<reference evidence="5" key="1">
    <citation type="journal article" date="2019" name="Int. J. Syst. Evol. Microbiol.">
        <title>The Global Catalogue of Microorganisms (GCM) 10K type strain sequencing project: providing services to taxonomists for standard genome sequencing and annotation.</title>
        <authorList>
            <consortium name="The Broad Institute Genomics Platform"/>
            <consortium name="The Broad Institute Genome Sequencing Center for Infectious Disease"/>
            <person name="Wu L."/>
            <person name="Ma J."/>
        </authorList>
    </citation>
    <scope>NUCLEOTIDE SEQUENCE [LARGE SCALE GENOMIC DNA]</scope>
    <source>
        <strain evidence="5">CCUG 52537</strain>
    </source>
</reference>
<dbReference type="InterPro" id="IPR005674">
    <property type="entry name" value="CocE/Ser_esterase"/>
</dbReference>
<evidence type="ECO:0000256" key="1">
    <source>
        <dbReference type="ARBA" id="ARBA00022801"/>
    </source>
</evidence>
<dbReference type="InterPro" id="IPR013736">
    <property type="entry name" value="Xaa-Pro_dipept_C"/>
</dbReference>
<dbReference type="SUPFAM" id="SSF53474">
    <property type="entry name" value="alpha/beta-Hydrolases"/>
    <property type="match status" value="1"/>
</dbReference>
<dbReference type="Gene3D" id="3.40.50.1820">
    <property type="entry name" value="alpha/beta hydrolase"/>
    <property type="match status" value="1"/>
</dbReference>
<accession>A0ABW3C096</accession>
<keyword evidence="1 4" id="KW-0378">Hydrolase</keyword>
<dbReference type="Gene3D" id="1.10.3020.10">
    <property type="entry name" value="alpha-amino acid ester hydrolase ( Helical cap domain)"/>
    <property type="match status" value="1"/>
</dbReference>
<dbReference type="EMBL" id="JBHTIK010000002">
    <property type="protein sequence ID" value="MFD0847873.1"/>
    <property type="molecule type" value="Genomic_DNA"/>
</dbReference>
<feature type="chain" id="PRO_5046597027" evidence="2">
    <location>
        <begin position="21"/>
        <end position="591"/>
    </location>
</feature>
<evidence type="ECO:0000259" key="3">
    <source>
        <dbReference type="SMART" id="SM00939"/>
    </source>
</evidence>
<proteinExistence type="predicted"/>
<dbReference type="Proteomes" id="UP001597124">
    <property type="component" value="Unassembled WGS sequence"/>
</dbReference>
<dbReference type="InterPro" id="IPR008979">
    <property type="entry name" value="Galactose-bd-like_sf"/>
</dbReference>
<sequence>MKAALVLGVALAAGFGPVVAARAEAPAEASKVEMRWGERIPLRDGVKLSATVYLPKGQAAPAPCIFTLTPYIAQSYHDRGVYFAAHGLPFLTVDVRGRGNSEGEFRPLIQEAKDGHDVVEWLAKQPYCNGKVSMWGGSYAGYNQWATAKEAPPHLATIVPVASPYPGADFPARNNIAYPYLMQWLTFTDGKASQANIFGDAAFWASIARERFEEGEAFSTLPRIFGGEHKTLVEWISHAAVDAWYDSYAPTPEQFRAFDMPILTITGSYDGDQPGAFEFYKTHMKLGSEKARANHYLIVGPWDHAGTRTPQASVGGLTFGPASLVDLPKLHVQWYNWAMAGGAKPDFLQKRVAYYVMGAERWRYADTLEGVTAEEKPYFLDSTANANRVMASGSLSPASAGKGSADSYVYDPRDVSGAALEAGLDPSLLTDQTLVLAADGKQLVYHSAAFDKPTEVSGFFRLSAWISIDQPDTDFQASVYEITPDGGSILLTNDILRARYRESLREAKLVTSKAPLRYDFNRFTFVSRQIAKGSRLRLVVGPINSINTQKNYNSGGVVADETMADARSVTVKLLHDKVHPSALYIPFGQPE</sequence>
<dbReference type="InterPro" id="IPR000383">
    <property type="entry name" value="Xaa-Pro-like_dom"/>
</dbReference>
<keyword evidence="5" id="KW-1185">Reference proteome</keyword>
<feature type="signal peptide" evidence="2">
    <location>
        <begin position="1"/>
        <end position="20"/>
    </location>
</feature>
<organism evidence="4 5">
    <name type="scientific">Sphingosinicella xenopeptidilytica</name>
    <dbReference type="NCBI Taxonomy" id="364098"/>
    <lineage>
        <taxon>Bacteria</taxon>
        <taxon>Pseudomonadati</taxon>
        <taxon>Pseudomonadota</taxon>
        <taxon>Alphaproteobacteria</taxon>
        <taxon>Sphingomonadales</taxon>
        <taxon>Sphingosinicellaceae</taxon>
        <taxon>Sphingosinicella</taxon>
    </lineage>
</organism>
<keyword evidence="2" id="KW-0732">Signal</keyword>
<dbReference type="SUPFAM" id="SSF49785">
    <property type="entry name" value="Galactose-binding domain-like"/>
    <property type="match status" value="1"/>
</dbReference>
<comment type="caution">
    <text evidence="4">The sequence shown here is derived from an EMBL/GenBank/DDBJ whole genome shotgun (WGS) entry which is preliminary data.</text>
</comment>
<dbReference type="InterPro" id="IPR029058">
    <property type="entry name" value="AB_hydrolase_fold"/>
</dbReference>